<evidence type="ECO:0000313" key="2">
    <source>
        <dbReference type="EMBL" id="SCZ47650.1"/>
    </source>
</evidence>
<dbReference type="AlphaFoldDB" id="A0A178L671"/>
<organism evidence="1 3">
    <name type="scientific">Pseudomonas oryzihabitans</name>
    <dbReference type="NCBI Taxonomy" id="47885"/>
    <lineage>
        <taxon>Bacteria</taxon>
        <taxon>Pseudomonadati</taxon>
        <taxon>Pseudomonadota</taxon>
        <taxon>Gammaproteobacteria</taxon>
        <taxon>Pseudomonadales</taxon>
        <taxon>Pseudomonadaceae</taxon>
        <taxon>Pseudomonas</taxon>
    </lineage>
</organism>
<evidence type="ECO:0000313" key="4">
    <source>
        <dbReference type="Proteomes" id="UP000183046"/>
    </source>
</evidence>
<dbReference type="EMBL" id="FMWB01000015">
    <property type="protein sequence ID" value="SCZ47650.1"/>
    <property type="molecule type" value="Genomic_DNA"/>
</dbReference>
<name>A0A178L671_9PSED</name>
<sequence>MPTLPFQFDPLATYDVLPHEPGIAGTSRLIAGYLFVSRNGILDTVRAMGEMREQVLYLINTTIAIGHLQTDQLVLERTGAIFTLSLRND</sequence>
<accession>A0A1G5PF61</accession>
<dbReference type="RefSeq" id="WP_064309075.1">
    <property type="nucleotide sequence ID" value="NZ_CP183398.1"/>
</dbReference>
<reference evidence="2" key="2">
    <citation type="submission" date="2016-10" db="EMBL/GenBank/DDBJ databases">
        <authorList>
            <person name="Varghese N."/>
            <person name="Submissions S."/>
        </authorList>
    </citation>
    <scope>NUCLEOTIDE SEQUENCE</scope>
    <source>
        <strain evidence="2">DSM 15758</strain>
    </source>
</reference>
<dbReference type="Proteomes" id="UP000078356">
    <property type="component" value="Unassembled WGS sequence"/>
</dbReference>
<dbReference type="Proteomes" id="UP000183046">
    <property type="component" value="Unassembled WGS sequence"/>
</dbReference>
<protein>
    <submittedName>
        <fullName evidence="1">Uncharacterized protein</fullName>
    </submittedName>
</protein>
<evidence type="ECO:0000313" key="1">
    <source>
        <dbReference type="EMBL" id="OAN25020.1"/>
    </source>
</evidence>
<gene>
    <name evidence="1" type="ORF">A4V15_24015</name>
    <name evidence="2" type="ORF">SAMN05216279_11547</name>
</gene>
<reference evidence="1 3" key="1">
    <citation type="submission" date="2016-04" db="EMBL/GenBank/DDBJ databases">
        <title>Draft Genome Sequences of Staphylococcus capitis Strain H36, S. capitis Strain H65, S. cohnii Strain H62, S. hominis Strain H69, Mycobacterium iranicum Strain H39, Plantibacter sp. Strain H53, Pseudomonas oryzihabitans Strain H72, and Microbacterium sp. Strain H83, isolated from residential settings.</title>
        <authorList>
            <person name="Lymperopoulou D."/>
            <person name="Adams R.I."/>
            <person name="Lindow S."/>
            <person name="Coil D.A."/>
            <person name="Jospin G."/>
            <person name="Eisen J.A."/>
        </authorList>
    </citation>
    <scope>NUCLEOTIDE SEQUENCE [LARGE SCALE GENOMIC DNA]</scope>
    <source>
        <strain evidence="1 3">H72</strain>
    </source>
</reference>
<accession>A0A178L671</accession>
<dbReference type="OrthoDB" id="9864368at2"/>
<proteinExistence type="predicted"/>
<comment type="caution">
    <text evidence="1">The sequence shown here is derived from an EMBL/GenBank/DDBJ whole genome shotgun (WGS) entry which is preliminary data.</text>
</comment>
<reference evidence="4" key="3">
    <citation type="submission" date="2016-10" db="EMBL/GenBank/DDBJ databases">
        <authorList>
            <person name="de Groot N.N."/>
        </authorList>
    </citation>
    <scope>NUCLEOTIDE SEQUENCE [LARGE SCALE GENOMIC DNA]</scope>
    <source>
        <strain evidence="4">DSM 15758</strain>
    </source>
</reference>
<dbReference type="EMBL" id="LWCR01000053">
    <property type="protein sequence ID" value="OAN25020.1"/>
    <property type="molecule type" value="Genomic_DNA"/>
</dbReference>
<evidence type="ECO:0000313" key="3">
    <source>
        <dbReference type="Proteomes" id="UP000078356"/>
    </source>
</evidence>